<evidence type="ECO:0000313" key="3">
    <source>
        <dbReference type="Proteomes" id="UP001623290"/>
    </source>
</evidence>
<dbReference type="RefSeq" id="WP_406721212.1">
    <property type="nucleotide sequence ID" value="NZ_CP135443.1"/>
</dbReference>
<evidence type="ECO:0000259" key="1">
    <source>
        <dbReference type="Pfam" id="PF13503"/>
    </source>
</evidence>
<feature type="domain" description="DUF4123" evidence="1">
    <location>
        <begin position="72"/>
        <end position="184"/>
    </location>
</feature>
<evidence type="ECO:0000313" key="2">
    <source>
        <dbReference type="EMBL" id="WRY34276.1"/>
    </source>
</evidence>
<organism evidence="2 3">
    <name type="scientific">Thioclava litoralis</name>
    <dbReference type="NCBI Taxonomy" id="3076557"/>
    <lineage>
        <taxon>Bacteria</taxon>
        <taxon>Pseudomonadati</taxon>
        <taxon>Pseudomonadota</taxon>
        <taxon>Alphaproteobacteria</taxon>
        <taxon>Rhodobacterales</taxon>
        <taxon>Paracoccaceae</taxon>
        <taxon>Thioclava</taxon>
    </lineage>
</organism>
<accession>A0ABZ1E364</accession>
<keyword evidence="3" id="KW-1185">Reference proteome</keyword>
<sequence>MDEADFWLTFGSETCALNPLPRSDVVKVNLPKVRPLDAQFGVWPRKNLPESVSEYLFEDSIVENSETLRQTFAILDAAKTSALPSMLQESGLANVSLFNGKAAEDLAEVAPYLVQLDVNNDFVRRLFTDTDSRVGLWRCQLGIFIKSDATLEKLQRVFRKFTRVRDQEGKWSFFRFWEPEVASVHFEYLLRHSELAQRWFHTADGHSINYTIFLLDGCAAQYSMKKSTSPDVSPPFQLQNAEKQAFKARRMEKSLELIRHRLARLFPDKSTSQIHDTVQMITARFVPYGFRNTGSLFALSWFELQHGPNFDQKMPLKMLRDLREVNTPEDLRIAKIRACLNF</sequence>
<dbReference type="Proteomes" id="UP001623290">
    <property type="component" value="Chromosome"/>
</dbReference>
<dbReference type="Pfam" id="PF13503">
    <property type="entry name" value="DUF4123"/>
    <property type="match status" value="1"/>
</dbReference>
<dbReference type="InterPro" id="IPR025391">
    <property type="entry name" value="DUF4123"/>
</dbReference>
<proteinExistence type="predicted"/>
<dbReference type="EMBL" id="CP135443">
    <property type="protein sequence ID" value="WRY34276.1"/>
    <property type="molecule type" value="Genomic_DNA"/>
</dbReference>
<protein>
    <submittedName>
        <fullName evidence="2">DUF4123 domain-containing protein</fullName>
    </submittedName>
</protein>
<name>A0ABZ1E364_9RHOB</name>
<reference evidence="2 3" key="1">
    <citation type="submission" date="2023-09" db="EMBL/GenBank/DDBJ databases">
        <title>Thioclava shenzhenensis sp. nov., a multidrug resistant bacteria-antagonizing species isolated from coastal seawater.</title>
        <authorList>
            <person name="Long M."/>
        </authorList>
    </citation>
    <scope>NUCLEOTIDE SEQUENCE [LARGE SCALE GENOMIC DNA]</scope>
    <source>
        <strain evidence="2 3">FTW29</strain>
    </source>
</reference>
<gene>
    <name evidence="2" type="ORF">RPE78_03015</name>
</gene>